<keyword evidence="2" id="KW-1185">Reference proteome</keyword>
<sequence length="68" mass="7867">MKAAGFLPYTSILCQPKLYRKAKEELGETDEIRVQALEQFRKRILEDKKLKMCVPTDDKHIPTSISES</sequence>
<evidence type="ECO:0000313" key="2">
    <source>
        <dbReference type="Proteomes" id="UP000886998"/>
    </source>
</evidence>
<dbReference type="Gene3D" id="1.10.8.20">
    <property type="entry name" value="N-terminal domain of phosphatidylinositol transfer protein sec14p"/>
    <property type="match status" value="1"/>
</dbReference>
<dbReference type="EMBL" id="BMAV01017214">
    <property type="protein sequence ID" value="GFY68711.1"/>
    <property type="molecule type" value="Genomic_DNA"/>
</dbReference>
<organism evidence="1 2">
    <name type="scientific">Trichonephila inaurata madagascariensis</name>
    <dbReference type="NCBI Taxonomy" id="2747483"/>
    <lineage>
        <taxon>Eukaryota</taxon>
        <taxon>Metazoa</taxon>
        <taxon>Ecdysozoa</taxon>
        <taxon>Arthropoda</taxon>
        <taxon>Chelicerata</taxon>
        <taxon>Arachnida</taxon>
        <taxon>Araneae</taxon>
        <taxon>Araneomorphae</taxon>
        <taxon>Entelegynae</taxon>
        <taxon>Araneoidea</taxon>
        <taxon>Nephilidae</taxon>
        <taxon>Trichonephila</taxon>
        <taxon>Trichonephila inaurata</taxon>
    </lineage>
</organism>
<protein>
    <submittedName>
        <fullName evidence="1">Uncharacterized protein</fullName>
    </submittedName>
</protein>
<evidence type="ECO:0000313" key="1">
    <source>
        <dbReference type="EMBL" id="GFY68711.1"/>
    </source>
</evidence>
<accession>A0A8X6Y9N6</accession>
<dbReference type="SUPFAM" id="SSF46938">
    <property type="entry name" value="CRAL/TRIO N-terminal domain"/>
    <property type="match status" value="1"/>
</dbReference>
<name>A0A8X6Y9N6_9ARAC</name>
<proteinExistence type="predicted"/>
<gene>
    <name evidence="1" type="ORF">TNIN_168141</name>
</gene>
<reference evidence="1" key="1">
    <citation type="submission" date="2020-08" db="EMBL/GenBank/DDBJ databases">
        <title>Multicomponent nature underlies the extraordinary mechanical properties of spider dragline silk.</title>
        <authorList>
            <person name="Kono N."/>
            <person name="Nakamura H."/>
            <person name="Mori M."/>
            <person name="Yoshida Y."/>
            <person name="Ohtoshi R."/>
            <person name="Malay A.D."/>
            <person name="Moran D.A.P."/>
            <person name="Tomita M."/>
            <person name="Numata K."/>
            <person name="Arakawa K."/>
        </authorList>
    </citation>
    <scope>NUCLEOTIDE SEQUENCE</scope>
</reference>
<dbReference type="OrthoDB" id="75724at2759"/>
<dbReference type="InterPro" id="IPR036273">
    <property type="entry name" value="CRAL/TRIO_N_dom_sf"/>
</dbReference>
<dbReference type="AlphaFoldDB" id="A0A8X6Y9N6"/>
<comment type="caution">
    <text evidence="1">The sequence shown here is derived from an EMBL/GenBank/DDBJ whole genome shotgun (WGS) entry which is preliminary data.</text>
</comment>
<dbReference type="Proteomes" id="UP000886998">
    <property type="component" value="Unassembled WGS sequence"/>
</dbReference>